<dbReference type="AlphaFoldDB" id="A0A8J4A8B0"/>
<dbReference type="Proteomes" id="UP000614996">
    <property type="component" value="Unassembled WGS sequence"/>
</dbReference>
<dbReference type="PANTHER" id="PTHR43162:SF1">
    <property type="entry name" value="PRESTALK A DIFFERENTIATION PROTEIN A"/>
    <property type="match status" value="1"/>
</dbReference>
<dbReference type="Pfam" id="PF13460">
    <property type="entry name" value="NAD_binding_10"/>
    <property type="match status" value="1"/>
</dbReference>
<comment type="caution">
    <text evidence="2">The sequence shown here is derived from an EMBL/GenBank/DDBJ whole genome shotgun (WGS) entry which is preliminary data.</text>
</comment>
<dbReference type="InterPro" id="IPR016040">
    <property type="entry name" value="NAD(P)-bd_dom"/>
</dbReference>
<evidence type="ECO:0000313" key="3">
    <source>
        <dbReference type="Proteomes" id="UP000614996"/>
    </source>
</evidence>
<feature type="domain" description="NAD(P)-binding" evidence="1">
    <location>
        <begin position="6"/>
        <end position="174"/>
    </location>
</feature>
<protein>
    <submittedName>
        <fullName evidence="2">Nucleotide-diphosphate-sugar epimerase</fullName>
    </submittedName>
</protein>
<dbReference type="InterPro" id="IPR051604">
    <property type="entry name" value="Ergot_Alk_Oxidoreductase"/>
</dbReference>
<reference evidence="3" key="1">
    <citation type="journal article" date="2021" name="Int. J. Syst. Evol. Microbiol.">
        <title>Actinocatenispora comari sp. nov., an endophytic actinomycete isolated from aerial parts of Comarum salesowianum.</title>
        <authorList>
            <person name="Oyunbileg N."/>
            <person name="Iizaka Y."/>
            <person name="Hamada M."/>
            <person name="Davaapurev B.O."/>
            <person name="Fukumoto A."/>
            <person name="Tsetseg B."/>
            <person name="Kato F."/>
            <person name="Tamura T."/>
            <person name="Batkhuu J."/>
            <person name="Anzai Y."/>
        </authorList>
    </citation>
    <scope>NUCLEOTIDE SEQUENCE [LARGE SCALE GENOMIC DNA]</scope>
    <source>
        <strain evidence="3">NUM-2625</strain>
    </source>
</reference>
<dbReference type="PANTHER" id="PTHR43162">
    <property type="match status" value="1"/>
</dbReference>
<dbReference type="EMBL" id="BOPO01000026">
    <property type="protein sequence ID" value="GIL26656.1"/>
    <property type="molecule type" value="Genomic_DNA"/>
</dbReference>
<sequence>MIVVTGATGGVGAEVVRGLVESGHRVRALSRRPDELTVPAGVETARADLADADSLAAAFAGGTALFLYSTFGDPAIPVAAAKAAGIERIVLLSSAAVRDGADDPIARHHRAVEQAVESSGLAWTHLRPGGFASNARWLAPQVRDGVVRLAYPEVGTAPIDPADIAAVAVRALTEDGHAGRAYPLTGPEWLTQADEIRILAAALGVPLRVERVDAEAEIAVLTGSIPERFARGRLEIQAAMVDRPSYVVDTVERILGRPARTFADWVAAHVTEFK</sequence>
<keyword evidence="3" id="KW-1185">Reference proteome</keyword>
<organism evidence="2 3">
    <name type="scientific">Actinocatenispora comari</name>
    <dbReference type="NCBI Taxonomy" id="2807577"/>
    <lineage>
        <taxon>Bacteria</taxon>
        <taxon>Bacillati</taxon>
        <taxon>Actinomycetota</taxon>
        <taxon>Actinomycetes</taxon>
        <taxon>Micromonosporales</taxon>
        <taxon>Micromonosporaceae</taxon>
        <taxon>Actinocatenispora</taxon>
    </lineage>
</organism>
<dbReference type="InterPro" id="IPR036291">
    <property type="entry name" value="NAD(P)-bd_dom_sf"/>
</dbReference>
<accession>A0A8J4A8B0</accession>
<dbReference type="SUPFAM" id="SSF51735">
    <property type="entry name" value="NAD(P)-binding Rossmann-fold domains"/>
    <property type="match status" value="1"/>
</dbReference>
<dbReference type="Gene3D" id="3.90.25.10">
    <property type="entry name" value="UDP-galactose 4-epimerase, domain 1"/>
    <property type="match status" value="1"/>
</dbReference>
<evidence type="ECO:0000259" key="1">
    <source>
        <dbReference type="Pfam" id="PF13460"/>
    </source>
</evidence>
<name>A0A8J4A8B0_9ACTN</name>
<evidence type="ECO:0000313" key="2">
    <source>
        <dbReference type="EMBL" id="GIL26656.1"/>
    </source>
</evidence>
<dbReference type="RefSeq" id="WP_207124444.1">
    <property type="nucleotide sequence ID" value="NZ_BOPO01000026.1"/>
</dbReference>
<dbReference type="Gene3D" id="3.40.50.720">
    <property type="entry name" value="NAD(P)-binding Rossmann-like Domain"/>
    <property type="match status" value="1"/>
</dbReference>
<gene>
    <name evidence="2" type="ORF">NUM_19100</name>
</gene>
<proteinExistence type="predicted"/>